<keyword evidence="2" id="KW-0472">Membrane</keyword>
<keyword evidence="1" id="KW-0175">Coiled coil</keyword>
<evidence type="ECO:0000313" key="3">
    <source>
        <dbReference type="EMBL" id="VFQ43863.1"/>
    </source>
</evidence>
<reference evidence="3 4" key="1">
    <citation type="submission" date="2019-03" db="EMBL/GenBank/DDBJ databases">
        <authorList>
            <person name="Nijsse B."/>
        </authorList>
    </citation>
    <scope>NUCLEOTIDE SEQUENCE [LARGE SCALE GENOMIC DNA]</scope>
    <source>
        <strain evidence="3">Desulfoluna butyratoxydans MSL71</strain>
    </source>
</reference>
<accession>A0A4U8YRG5</accession>
<feature type="coiled-coil region" evidence="1">
    <location>
        <begin position="85"/>
        <end position="112"/>
    </location>
</feature>
<feature type="transmembrane region" description="Helical" evidence="2">
    <location>
        <begin position="120"/>
        <end position="141"/>
    </location>
</feature>
<dbReference type="Proteomes" id="UP000507962">
    <property type="component" value="Unassembled WGS sequence"/>
</dbReference>
<gene>
    <name evidence="3" type="ORF">MSL71_15040</name>
</gene>
<protein>
    <submittedName>
        <fullName evidence="3">Uncharacterized protein</fullName>
    </submittedName>
</protein>
<dbReference type="EMBL" id="CAADHO010000002">
    <property type="protein sequence ID" value="VFQ43863.1"/>
    <property type="molecule type" value="Genomic_DNA"/>
</dbReference>
<keyword evidence="2" id="KW-1133">Transmembrane helix</keyword>
<evidence type="ECO:0000256" key="1">
    <source>
        <dbReference type="SAM" id="Coils"/>
    </source>
</evidence>
<organism evidence="3 4">
    <name type="scientific">Desulfoluna butyratoxydans</name>
    <dbReference type="NCBI Taxonomy" id="231438"/>
    <lineage>
        <taxon>Bacteria</taxon>
        <taxon>Pseudomonadati</taxon>
        <taxon>Thermodesulfobacteriota</taxon>
        <taxon>Desulfobacteria</taxon>
        <taxon>Desulfobacterales</taxon>
        <taxon>Desulfolunaceae</taxon>
        <taxon>Desulfoluna</taxon>
    </lineage>
</organism>
<keyword evidence="2" id="KW-0812">Transmembrane</keyword>
<dbReference type="RefSeq" id="WP_180138355.1">
    <property type="nucleotide sequence ID" value="NZ_CAADHO010000002.1"/>
</dbReference>
<keyword evidence="4" id="KW-1185">Reference proteome</keyword>
<dbReference type="AlphaFoldDB" id="A0A4U8YRG5"/>
<evidence type="ECO:0000256" key="2">
    <source>
        <dbReference type="SAM" id="Phobius"/>
    </source>
</evidence>
<feature type="coiled-coil region" evidence="1">
    <location>
        <begin position="10"/>
        <end position="37"/>
    </location>
</feature>
<name>A0A4U8YRG5_9BACT</name>
<proteinExistence type="predicted"/>
<sequence length="143" mass="16221">MDNHNVYGRLQHIEGQVESLAKDVDALKQQREILIRLESKVDQTSDFIRKVSDNGGFNRCVERGQIIGNINSRVKNLESGNTPEAVQTRAEIEALRREMLDTQNELTDLGNKITPLEKRVLMWVGAISAGMFLAPLIVRYIKM</sequence>
<evidence type="ECO:0000313" key="4">
    <source>
        <dbReference type="Proteomes" id="UP000507962"/>
    </source>
</evidence>